<sequence length="138" mass="15965">MNTAELLKNKTIKATKARIIIYNIIADCDCGITAEYIHNKCLESNISINLSTVYRSLDLFEEKGLVEKYDFGEGTYNYTLKKHNHKHLLECSLCHKEVELQCPMQQIEELVKNKTGFTLVEHELKMKGICKDCKNHKQ</sequence>
<keyword evidence="2" id="KW-0678">Repressor</keyword>
<evidence type="ECO:0000313" key="10">
    <source>
        <dbReference type="Proteomes" id="UP000239863"/>
    </source>
</evidence>
<keyword evidence="3 7" id="KW-0862">Zinc</keyword>
<dbReference type="GO" id="GO:0045892">
    <property type="term" value="P:negative regulation of DNA-templated transcription"/>
    <property type="evidence" value="ECO:0007669"/>
    <property type="project" value="TreeGrafter"/>
</dbReference>
<evidence type="ECO:0000256" key="6">
    <source>
        <dbReference type="ARBA" id="ARBA00023163"/>
    </source>
</evidence>
<dbReference type="InterPro" id="IPR002481">
    <property type="entry name" value="FUR"/>
</dbReference>
<dbReference type="Pfam" id="PF01475">
    <property type="entry name" value="FUR"/>
    <property type="match status" value="1"/>
</dbReference>
<evidence type="ECO:0000256" key="2">
    <source>
        <dbReference type="ARBA" id="ARBA00022491"/>
    </source>
</evidence>
<keyword evidence="7" id="KW-0479">Metal-binding</keyword>
<dbReference type="GO" id="GO:1900376">
    <property type="term" value="P:regulation of secondary metabolite biosynthetic process"/>
    <property type="evidence" value="ECO:0007669"/>
    <property type="project" value="TreeGrafter"/>
</dbReference>
<evidence type="ECO:0000256" key="3">
    <source>
        <dbReference type="ARBA" id="ARBA00022833"/>
    </source>
</evidence>
<dbReference type="GO" id="GO:0000976">
    <property type="term" value="F:transcription cis-regulatory region binding"/>
    <property type="evidence" value="ECO:0007669"/>
    <property type="project" value="TreeGrafter"/>
</dbReference>
<feature type="binding site" evidence="7">
    <location>
        <position position="94"/>
    </location>
    <ligand>
        <name>Zn(2+)</name>
        <dbReference type="ChEBI" id="CHEBI:29105"/>
    </ligand>
</feature>
<dbReference type="PANTHER" id="PTHR33202">
    <property type="entry name" value="ZINC UPTAKE REGULATION PROTEIN"/>
    <property type="match status" value="1"/>
</dbReference>
<dbReference type="InterPro" id="IPR036390">
    <property type="entry name" value="WH_DNA-bd_sf"/>
</dbReference>
<evidence type="ECO:0000313" key="9">
    <source>
        <dbReference type="EMBL" id="PPK47902.1"/>
    </source>
</evidence>
<keyword evidence="4" id="KW-0805">Transcription regulation</keyword>
<comment type="similarity">
    <text evidence="1">Belongs to the Fur family.</text>
</comment>
<feature type="binding site" evidence="8">
    <location>
        <position position="122"/>
    </location>
    <ligand>
        <name>Fe cation</name>
        <dbReference type="ChEBI" id="CHEBI:24875"/>
    </ligand>
</feature>
<dbReference type="Gene3D" id="1.10.10.10">
    <property type="entry name" value="Winged helix-like DNA-binding domain superfamily/Winged helix DNA-binding domain"/>
    <property type="match status" value="1"/>
</dbReference>
<dbReference type="SUPFAM" id="SSF46785">
    <property type="entry name" value="Winged helix' DNA-binding domain"/>
    <property type="match status" value="1"/>
</dbReference>
<dbReference type="EMBL" id="PTIS01000012">
    <property type="protein sequence ID" value="PPK47902.1"/>
    <property type="molecule type" value="Genomic_DNA"/>
</dbReference>
<dbReference type="InterPro" id="IPR043135">
    <property type="entry name" value="Fur_C"/>
</dbReference>
<comment type="cofactor">
    <cofactor evidence="7">
        <name>Zn(2+)</name>
        <dbReference type="ChEBI" id="CHEBI:29105"/>
    </cofactor>
    <text evidence="7">Binds 1 zinc ion per subunit.</text>
</comment>
<dbReference type="InterPro" id="IPR036388">
    <property type="entry name" value="WH-like_DNA-bd_sf"/>
</dbReference>
<evidence type="ECO:0000256" key="4">
    <source>
        <dbReference type="ARBA" id="ARBA00023015"/>
    </source>
</evidence>
<organism evidence="9 10">
    <name type="scientific">Clostridium algidicarnis DSM 15099</name>
    <dbReference type="NCBI Taxonomy" id="1121295"/>
    <lineage>
        <taxon>Bacteria</taxon>
        <taxon>Bacillati</taxon>
        <taxon>Bacillota</taxon>
        <taxon>Clostridia</taxon>
        <taxon>Eubacteriales</taxon>
        <taxon>Clostridiaceae</taxon>
        <taxon>Clostridium</taxon>
    </lineage>
</organism>
<dbReference type="RefSeq" id="WP_104410203.1">
    <property type="nucleotide sequence ID" value="NZ_PTIS01000012.1"/>
</dbReference>
<evidence type="ECO:0000256" key="5">
    <source>
        <dbReference type="ARBA" id="ARBA00023125"/>
    </source>
</evidence>
<dbReference type="OrthoDB" id="8659436at2"/>
<reference evidence="9 10" key="1">
    <citation type="submission" date="2018-02" db="EMBL/GenBank/DDBJ databases">
        <title>Genomic Encyclopedia of Archaeal and Bacterial Type Strains, Phase II (KMG-II): from individual species to whole genera.</title>
        <authorList>
            <person name="Goeker M."/>
        </authorList>
    </citation>
    <scope>NUCLEOTIDE SEQUENCE [LARGE SCALE GENOMIC DNA]</scope>
    <source>
        <strain evidence="9 10">DSM 15099</strain>
    </source>
</reference>
<dbReference type="STRING" id="37659.GCA_000703125_00277"/>
<dbReference type="CDD" id="cd07153">
    <property type="entry name" value="Fur_like"/>
    <property type="match status" value="1"/>
</dbReference>
<protein>
    <submittedName>
        <fullName evidence="9">Fe2+ or Zn2+ uptake regulation protein</fullName>
    </submittedName>
</protein>
<feature type="binding site" evidence="7">
    <location>
        <position position="133"/>
    </location>
    <ligand>
        <name>Zn(2+)</name>
        <dbReference type="ChEBI" id="CHEBI:29105"/>
    </ligand>
</feature>
<dbReference type="PANTHER" id="PTHR33202:SF8">
    <property type="entry name" value="PEROXIDE-RESPONSIVE REPRESSOR PERR"/>
    <property type="match status" value="1"/>
</dbReference>
<dbReference type="AlphaFoldDB" id="A0A2S6FWM5"/>
<dbReference type="GO" id="GO:0003700">
    <property type="term" value="F:DNA-binding transcription factor activity"/>
    <property type="evidence" value="ECO:0007669"/>
    <property type="project" value="InterPro"/>
</dbReference>
<keyword evidence="5" id="KW-0238">DNA-binding</keyword>
<comment type="caution">
    <text evidence="9">The sequence shown here is derived from an EMBL/GenBank/DDBJ whole genome shotgun (WGS) entry which is preliminary data.</text>
</comment>
<feature type="binding site" evidence="7">
    <location>
        <position position="91"/>
    </location>
    <ligand>
        <name>Zn(2+)</name>
        <dbReference type="ChEBI" id="CHEBI:29105"/>
    </ligand>
</feature>
<keyword evidence="8" id="KW-0408">Iron</keyword>
<feature type="binding site" evidence="7">
    <location>
        <position position="130"/>
    </location>
    <ligand>
        <name>Zn(2+)</name>
        <dbReference type="ChEBI" id="CHEBI:29105"/>
    </ligand>
</feature>
<dbReference type="Proteomes" id="UP000239863">
    <property type="component" value="Unassembled WGS sequence"/>
</dbReference>
<dbReference type="GO" id="GO:0008270">
    <property type="term" value="F:zinc ion binding"/>
    <property type="evidence" value="ECO:0007669"/>
    <property type="project" value="TreeGrafter"/>
</dbReference>
<keyword evidence="6" id="KW-0804">Transcription</keyword>
<accession>A0A2S6FWM5</accession>
<gene>
    <name evidence="9" type="ORF">BD821_11243</name>
</gene>
<evidence type="ECO:0000256" key="7">
    <source>
        <dbReference type="PIRSR" id="PIRSR602481-1"/>
    </source>
</evidence>
<dbReference type="Gene3D" id="3.30.1490.190">
    <property type="match status" value="1"/>
</dbReference>
<evidence type="ECO:0000256" key="8">
    <source>
        <dbReference type="PIRSR" id="PIRSR602481-2"/>
    </source>
</evidence>
<proteinExistence type="inferred from homology"/>
<comment type="cofactor">
    <cofactor evidence="8">
        <name>Mn(2+)</name>
        <dbReference type="ChEBI" id="CHEBI:29035"/>
    </cofactor>
    <cofactor evidence="8">
        <name>Fe(2+)</name>
        <dbReference type="ChEBI" id="CHEBI:29033"/>
    </cofactor>
    <text evidence="8">Binds 1 Mn(2+) or Fe(2+) ion per subunit.</text>
</comment>
<evidence type="ECO:0000256" key="1">
    <source>
        <dbReference type="ARBA" id="ARBA00007957"/>
    </source>
</evidence>
<name>A0A2S6FWM5_9CLOT</name>